<proteinExistence type="predicted"/>
<evidence type="ECO:0000313" key="2">
    <source>
        <dbReference type="Proteomes" id="UP001223634"/>
    </source>
</evidence>
<sequence>MSHLFVTLSHDFYRVTDLVPHPVHMFFIVSSTSFHILLTHFDDLRHSIDCIMFLLPC</sequence>
<name>A0A6B7KKS3_9ABAC</name>
<evidence type="ECO:0000313" key="1">
    <source>
        <dbReference type="EMBL" id="QEI03485.1"/>
    </source>
</evidence>
<accession>A0A6B7KKS3</accession>
<organism evidence="1 2">
    <name type="scientific">Spodoptera cosmioides nucleopolyhedrovirus</name>
    <dbReference type="NCBI Taxonomy" id="2605774"/>
    <lineage>
        <taxon>Viruses</taxon>
        <taxon>Viruses incertae sedis</taxon>
        <taxon>Naldaviricetes</taxon>
        <taxon>Lefavirales</taxon>
        <taxon>Baculoviridae</taxon>
        <taxon>Alphabaculovirus</taxon>
        <taxon>Alphabaculovirus spocosmioidis</taxon>
    </lineage>
</organism>
<reference evidence="1 2" key="1">
    <citation type="submission" date="2019-01" db="EMBL/GenBank/DDBJ databases">
        <title>The Spodoptera cosmioides nucleopolyhedrovirus (SpcoNPV) is a novel virus isolated from the polyphagous black armyworm, Spodoptera cosmioides (Walker) (Lepidoptera: Noctuidae).</title>
        <authorList>
            <person name="Santos E.R."/>
            <person name="Oliveira L.B."/>
            <person name="Silva L.A."/>
            <person name="Sosa-Gomez D.R."/>
            <person name="Ribeiro B.M."/>
            <person name="Ardisson-Araujo D.M.P."/>
        </authorList>
    </citation>
    <scope>NUCLEOTIDE SEQUENCE [LARGE SCALE GENOMIC DNA]</scope>
    <source>
        <strain evidence="1">VPN72</strain>
    </source>
</reference>
<protein>
    <submittedName>
        <fullName evidence="1">Uncharacterized protein</fullName>
    </submittedName>
</protein>
<dbReference type="Proteomes" id="UP001223634">
    <property type="component" value="Segment"/>
</dbReference>
<dbReference type="EMBL" id="MK419955">
    <property type="protein sequence ID" value="QEI03485.1"/>
    <property type="molecule type" value="Genomic_DNA"/>
</dbReference>
<keyword evidence="2" id="KW-1185">Reference proteome</keyword>